<gene>
    <name evidence="3" type="ORF">EV421DRAFT_2026296</name>
</gene>
<name>A0AA39IDV1_9AGAR</name>
<dbReference type="AlphaFoldDB" id="A0AA39IDV1"/>
<dbReference type="InterPro" id="IPR011600">
    <property type="entry name" value="Pept_C14_caspase"/>
</dbReference>
<comment type="caution">
    <text evidence="3">The sequence shown here is derived from an EMBL/GenBank/DDBJ whole genome shotgun (WGS) entry which is preliminary data.</text>
</comment>
<feature type="domain" description="Peptidase C14 caspase" evidence="2">
    <location>
        <begin position="160"/>
        <end position="417"/>
    </location>
</feature>
<organism evidence="3 4">
    <name type="scientific">Armillaria borealis</name>
    <dbReference type="NCBI Taxonomy" id="47425"/>
    <lineage>
        <taxon>Eukaryota</taxon>
        <taxon>Fungi</taxon>
        <taxon>Dikarya</taxon>
        <taxon>Basidiomycota</taxon>
        <taxon>Agaricomycotina</taxon>
        <taxon>Agaricomycetes</taxon>
        <taxon>Agaricomycetidae</taxon>
        <taxon>Agaricales</taxon>
        <taxon>Marasmiineae</taxon>
        <taxon>Physalacriaceae</taxon>
        <taxon>Armillaria</taxon>
    </lineage>
</organism>
<dbReference type="PANTHER" id="PTHR48104:SF30">
    <property type="entry name" value="METACASPASE-1"/>
    <property type="match status" value="1"/>
</dbReference>
<dbReference type="GO" id="GO:0004197">
    <property type="term" value="F:cysteine-type endopeptidase activity"/>
    <property type="evidence" value="ECO:0007669"/>
    <property type="project" value="InterPro"/>
</dbReference>
<evidence type="ECO:0000313" key="4">
    <source>
        <dbReference type="Proteomes" id="UP001175226"/>
    </source>
</evidence>
<dbReference type="Gene3D" id="3.40.50.1460">
    <property type="match status" value="1"/>
</dbReference>
<dbReference type="EMBL" id="JAUEPT010000280">
    <property type="protein sequence ID" value="KAK0421830.1"/>
    <property type="molecule type" value="Genomic_DNA"/>
</dbReference>
<evidence type="ECO:0000256" key="1">
    <source>
        <dbReference type="ARBA" id="ARBA00009005"/>
    </source>
</evidence>
<comment type="similarity">
    <text evidence="1">Belongs to the peptidase C14B family.</text>
</comment>
<dbReference type="InterPro" id="IPR050452">
    <property type="entry name" value="Metacaspase"/>
</dbReference>
<evidence type="ECO:0000259" key="2">
    <source>
        <dbReference type="Pfam" id="PF00656"/>
    </source>
</evidence>
<accession>A0AA39IDV1</accession>
<evidence type="ECO:0000313" key="3">
    <source>
        <dbReference type="EMBL" id="KAK0421830.1"/>
    </source>
</evidence>
<dbReference type="Proteomes" id="UP001175226">
    <property type="component" value="Unassembled WGS sequence"/>
</dbReference>
<keyword evidence="4" id="KW-1185">Reference proteome</keyword>
<proteinExistence type="inferred from homology"/>
<protein>
    <submittedName>
        <fullName evidence="3">Caspase domain-containing protein</fullName>
    </submittedName>
</protein>
<reference evidence="3" key="1">
    <citation type="submission" date="2023-06" db="EMBL/GenBank/DDBJ databases">
        <authorList>
            <consortium name="Lawrence Berkeley National Laboratory"/>
            <person name="Ahrendt S."/>
            <person name="Sahu N."/>
            <person name="Indic B."/>
            <person name="Wong-Bajracharya J."/>
            <person name="Merenyi Z."/>
            <person name="Ke H.-M."/>
            <person name="Monk M."/>
            <person name="Kocsube S."/>
            <person name="Drula E."/>
            <person name="Lipzen A."/>
            <person name="Balint B."/>
            <person name="Henrissat B."/>
            <person name="Andreopoulos B."/>
            <person name="Martin F.M."/>
            <person name="Harder C.B."/>
            <person name="Rigling D."/>
            <person name="Ford K.L."/>
            <person name="Foster G.D."/>
            <person name="Pangilinan J."/>
            <person name="Papanicolaou A."/>
            <person name="Barry K."/>
            <person name="LaButti K."/>
            <person name="Viragh M."/>
            <person name="Koriabine M."/>
            <person name="Yan M."/>
            <person name="Riley R."/>
            <person name="Champramary S."/>
            <person name="Plett K.L."/>
            <person name="Tsai I.J."/>
            <person name="Slot J."/>
            <person name="Sipos G."/>
            <person name="Plett J."/>
            <person name="Nagy L.G."/>
            <person name="Grigoriev I.V."/>
        </authorList>
    </citation>
    <scope>NUCLEOTIDE SEQUENCE</scope>
    <source>
        <strain evidence="3">FPL87.14</strain>
    </source>
</reference>
<dbReference type="GO" id="GO:0005737">
    <property type="term" value="C:cytoplasm"/>
    <property type="evidence" value="ECO:0007669"/>
    <property type="project" value="TreeGrafter"/>
</dbReference>
<sequence>MSPVARRGQKGVLGLPDRETFEFDLARKIMASRHKMNRPMGNQCEFNQATFRAKRVRPCAYFLTKDIRPLIRHLCYPPTTGFTFIYGKQSVHGPKCANNFIRTRIFTRISGVWTSTIMLCSGVDIISSATNHPSPQELDAQHDIVNSSILDPCLSPDRIWAVLVGIDGYASYPLRGCVADALTMEQYLVKDLLVPRERIQRLLGPANNTPTEMSSIPSRVNILSLLLSLTVNPDIEHGDPIIIFFAGHGSRYPLSDEDDDPDCDEDEHSQKFVEALCPVDRKTIDSSGRLIPDITDRELNTILAQISRTKGHRITFILDCCHAGSVTRTSSPGVRTVPPLEHVSLKNMLLAAEDALRDLPGYRSVFAEDWVPDMDSHVILAACMGDEVAKAKRVRKKGTSEVWGGVFTNLLVKTLRSGVLGDGATYVDLIKALPRLHFQTPIVAGGHENTRLWHRYKIRTGKSAGGILAEKSRRHDGIKASVDVRRLEGRPVSKSWKTKGASRSVVIQVEECLDSKYMVVIERRVLKRSSAREQSTQVRRERVIVKRVYQRWEGGERIKGRVQEEGGTGLA</sequence>
<dbReference type="GO" id="GO:0006508">
    <property type="term" value="P:proteolysis"/>
    <property type="evidence" value="ECO:0007669"/>
    <property type="project" value="InterPro"/>
</dbReference>
<dbReference type="Pfam" id="PF00656">
    <property type="entry name" value="Peptidase_C14"/>
    <property type="match status" value="1"/>
</dbReference>
<dbReference type="PANTHER" id="PTHR48104">
    <property type="entry name" value="METACASPASE-4"/>
    <property type="match status" value="1"/>
</dbReference>